<keyword evidence="4" id="KW-1185">Reference proteome</keyword>
<dbReference type="PANTHER" id="PTHR16222:SF24">
    <property type="entry name" value="ADP-RIBOSYLHYDROLASE ARH3"/>
    <property type="match status" value="1"/>
</dbReference>
<evidence type="ECO:0000313" key="3">
    <source>
        <dbReference type="EMBL" id="MEA5359450.1"/>
    </source>
</evidence>
<dbReference type="InterPro" id="IPR050792">
    <property type="entry name" value="ADP-ribosylglycohydrolase"/>
</dbReference>
<dbReference type="Gene3D" id="1.10.4080.10">
    <property type="entry name" value="ADP-ribosylation/Crystallin J1"/>
    <property type="match status" value="1"/>
</dbReference>
<dbReference type="InterPro" id="IPR036705">
    <property type="entry name" value="Ribosyl_crysJ1_sf"/>
</dbReference>
<dbReference type="PANTHER" id="PTHR16222">
    <property type="entry name" value="ADP-RIBOSYLGLYCOHYDROLASE"/>
    <property type="match status" value="1"/>
</dbReference>
<protein>
    <submittedName>
        <fullName evidence="3">ADP-ribosylglycohydrolase family protein</fullName>
    </submittedName>
</protein>
<proteinExistence type="inferred from homology"/>
<comment type="caution">
    <text evidence="3">The sequence shown here is derived from an EMBL/GenBank/DDBJ whole genome shotgun (WGS) entry which is preliminary data.</text>
</comment>
<sequence>MNARDRALGAFTGLAVGDALGMPTQSMSRAAIAAAYGPVTGLLTAVAEQPIAPSMPAGSVTDDTEQAILLARLLIDGRGTVEPRVFADALLIWEADMVRRGSADLLGPSTKRALSRLQDGVPADEAGRTGTTNGAAMRVTPVGIATPSEDLHALVDAVVATARVTHNTSLGIAAAAAVAAVVSAGVDGASLTDALDAGERAAVVGGERGYWAAGGEIAARIGWARGWVRGMAHDAVADAVGTVIGTSVASQESVVAAFALAEAMGDDPAAALRLAAGLGGDTDTVAAICGAMLGAAHGVDAIPADLAETVLSVNHLDLGPLVDELLKLRRRSR</sequence>
<accession>A0ABU5R0Q6</accession>
<organism evidence="3 4">
    <name type="scientific">Amycolatopsis heterodermiae</name>
    <dbReference type="NCBI Taxonomy" id="3110235"/>
    <lineage>
        <taxon>Bacteria</taxon>
        <taxon>Bacillati</taxon>
        <taxon>Actinomycetota</taxon>
        <taxon>Actinomycetes</taxon>
        <taxon>Pseudonocardiales</taxon>
        <taxon>Pseudonocardiaceae</taxon>
        <taxon>Amycolatopsis</taxon>
    </lineage>
</organism>
<evidence type="ECO:0000256" key="2">
    <source>
        <dbReference type="ARBA" id="ARBA00022801"/>
    </source>
</evidence>
<dbReference type="SUPFAM" id="SSF101478">
    <property type="entry name" value="ADP-ribosylglycohydrolase"/>
    <property type="match status" value="1"/>
</dbReference>
<gene>
    <name evidence="3" type="ORF">VA596_07890</name>
</gene>
<dbReference type="InterPro" id="IPR005502">
    <property type="entry name" value="Ribosyl_crysJ1"/>
</dbReference>
<dbReference type="Proteomes" id="UP001304298">
    <property type="component" value="Unassembled WGS sequence"/>
</dbReference>
<reference evidence="3 4" key="1">
    <citation type="submission" date="2023-12" db="EMBL/GenBank/DDBJ databases">
        <title>Amycolatopsis sp. V23-08.</title>
        <authorList>
            <person name="Somphong A."/>
        </authorList>
    </citation>
    <scope>NUCLEOTIDE SEQUENCE [LARGE SCALE GENOMIC DNA]</scope>
    <source>
        <strain evidence="3 4">V23-08</strain>
    </source>
</reference>
<dbReference type="EMBL" id="JAYFSI010000001">
    <property type="protein sequence ID" value="MEA5359450.1"/>
    <property type="molecule type" value="Genomic_DNA"/>
</dbReference>
<evidence type="ECO:0000313" key="4">
    <source>
        <dbReference type="Proteomes" id="UP001304298"/>
    </source>
</evidence>
<name>A0ABU5R0Q6_9PSEU</name>
<dbReference type="RefSeq" id="WP_323324653.1">
    <property type="nucleotide sequence ID" value="NZ_JAYFSI010000001.1"/>
</dbReference>
<evidence type="ECO:0000256" key="1">
    <source>
        <dbReference type="ARBA" id="ARBA00010702"/>
    </source>
</evidence>
<dbReference type="Pfam" id="PF03747">
    <property type="entry name" value="ADP_ribosyl_GH"/>
    <property type="match status" value="1"/>
</dbReference>
<comment type="similarity">
    <text evidence="1">Belongs to the ADP-ribosylglycohydrolase family.</text>
</comment>
<keyword evidence="2" id="KW-0378">Hydrolase</keyword>